<dbReference type="Gene3D" id="3.40.50.300">
    <property type="entry name" value="P-loop containing nucleotide triphosphate hydrolases"/>
    <property type="match status" value="1"/>
</dbReference>
<gene>
    <name evidence="1" type="ordered locus">AZC_2323</name>
</gene>
<reference evidence="2" key="2">
    <citation type="submission" date="2007-04" db="EMBL/GenBank/DDBJ databases">
        <title>Complete genome sequence of the nitrogen-fixing bacterium Azorhizobium caulinodans ORS571.</title>
        <authorList>
            <person name="Lee K.B."/>
            <person name="Backer P.D."/>
            <person name="Aono T."/>
            <person name="Liu C.T."/>
            <person name="Suzuki S."/>
            <person name="Suzuki T."/>
            <person name="Kaneko T."/>
            <person name="Yamada M."/>
            <person name="Tabata S."/>
            <person name="Kupfer D.M."/>
            <person name="Najar F.Z."/>
            <person name="Wiley G.B."/>
            <person name="Roe B."/>
            <person name="Binnewies T."/>
            <person name="Ussery D."/>
            <person name="Vereecke D."/>
            <person name="Gevers D."/>
            <person name="Holsters M."/>
            <person name="Oyaizu H."/>
        </authorList>
    </citation>
    <scope>NUCLEOTIDE SEQUENCE [LARGE SCALE GENOMIC DNA]</scope>
    <source>
        <strain evidence="2">ATCC 43989 / DSM 5975 / JCM 20966 / LMG 6465 / NBRC 14845 / NCIMB 13405 / ORS 571</strain>
    </source>
</reference>
<keyword evidence="1" id="KW-0418">Kinase</keyword>
<reference evidence="1 2" key="5">
    <citation type="journal article" date="2010" name="Appl. Environ. Microbiol.">
        <title>phrR-like gene praR of Azorhizobium caulinodans ORS571 is essential for symbiosis with Sesbania rostrata and is involved in expression of reb genes.</title>
        <authorList>
            <person name="Akiba N."/>
            <person name="Aono T."/>
            <person name="Toyazaki H."/>
            <person name="Sato S."/>
            <person name="Oyaizu H."/>
        </authorList>
    </citation>
    <scope>NUCLEOTIDE SEQUENCE [LARGE SCALE GENOMIC DNA]</scope>
    <source>
        <strain evidence="2">ATCC 43989 / DSM 5975 / JCM 20966 / LMG 6465 / NBRC 14845 / NCIMB 13405 / ORS 571</strain>
    </source>
</reference>
<dbReference type="GO" id="GO:0016301">
    <property type="term" value="F:kinase activity"/>
    <property type="evidence" value="ECO:0007669"/>
    <property type="project" value="UniProtKB-KW"/>
</dbReference>
<dbReference type="InterPro" id="IPR027417">
    <property type="entry name" value="P-loop_NTPase"/>
</dbReference>
<keyword evidence="2" id="KW-1185">Reference proteome</keyword>
<dbReference type="eggNOG" id="COG0563">
    <property type="taxonomic scope" value="Bacteria"/>
</dbReference>
<accession>A8I5U5</accession>
<protein>
    <submittedName>
        <fullName evidence="1">Adenylate kinase</fullName>
    </submittedName>
</protein>
<evidence type="ECO:0000313" key="2">
    <source>
        <dbReference type="Proteomes" id="UP000000270"/>
    </source>
</evidence>
<reference evidence="1 2" key="6">
    <citation type="journal article" date="2011" name="Appl. Environ. Microbiol.">
        <title>Involvement of the azorhizobial chromosome partition gene (parA) in the onset of bacteroid differentiation during Sesbania rostrata stem nodule development.</title>
        <authorList>
            <person name="Liu CT."/>
            <person name="Lee KB."/>
            <person name="Wang YS."/>
            <person name="Peng MH."/>
            <person name="Lee KT."/>
            <person name="Suzuki S."/>
            <person name="Suzuki T."/>
            <person name="Oyaizu H."/>
        </authorList>
    </citation>
    <scope>NUCLEOTIDE SEQUENCE [LARGE SCALE GENOMIC DNA]</scope>
    <source>
        <strain evidence="2">ATCC 43989 / DSM 5975 / JCM 20966 / LMG 6465 / NBRC 14845 / NCIMB 13405 / ORS 571</strain>
    </source>
</reference>
<organism evidence="1 2">
    <name type="scientific">Azorhizobium caulinodans (strain ATCC 43989 / DSM 5975 / JCM 20966 / LMG 6465 / NBRC 14845 / NCIMB 13405 / ORS 571)</name>
    <dbReference type="NCBI Taxonomy" id="438753"/>
    <lineage>
        <taxon>Bacteria</taxon>
        <taxon>Pseudomonadati</taxon>
        <taxon>Pseudomonadota</taxon>
        <taxon>Alphaproteobacteria</taxon>
        <taxon>Hyphomicrobiales</taxon>
        <taxon>Xanthobacteraceae</taxon>
        <taxon>Azorhizobium</taxon>
    </lineage>
</organism>
<dbReference type="SUPFAM" id="SSF52540">
    <property type="entry name" value="P-loop containing nucleoside triphosphate hydrolases"/>
    <property type="match status" value="1"/>
</dbReference>
<dbReference type="PANTHER" id="PTHR37816:SF2">
    <property type="entry name" value="DNA TOPOLOGY MODULATION PROTEIN FLAR-RELATED PROTEIN"/>
    <property type="match status" value="1"/>
</dbReference>
<reference evidence="1 2" key="4">
    <citation type="journal article" date="2009" name="Appl. Environ. Microbiol.">
        <title>Comparative genome-wide transcriptional profiling of Azorhizobium caulinodans ORS571 grown under free-living and symbiotic conditions.</title>
        <authorList>
            <person name="Tsukada S."/>
            <person name="Aono T."/>
            <person name="Akiba N."/>
            <person name="Lee KB."/>
            <person name="Liu CT."/>
            <person name="Toyazaki H."/>
            <person name="Oyaizu H."/>
        </authorList>
    </citation>
    <scope>NUCLEOTIDE SEQUENCE [LARGE SCALE GENOMIC DNA]</scope>
    <source>
        <strain evidence="2">ATCC 43989 / DSM 5975 / JCM 20966 / LMG 6465 / NBRC 14845 / NCIMB 13405 / ORS 571</strain>
    </source>
</reference>
<proteinExistence type="predicted"/>
<name>A8I5U5_AZOC5</name>
<dbReference type="Proteomes" id="UP000000270">
    <property type="component" value="Chromosome"/>
</dbReference>
<dbReference type="KEGG" id="azc:AZC_2323"/>
<reference evidence="1 2" key="1">
    <citation type="journal article" date="2007" name="Appl. Environ. Microbiol.">
        <title>Rhizobial factors required for stem nodule maturation and maintenance in Sesbania rostrata-Azorhizobium caulinodans ORS571 symbiosis.</title>
        <authorList>
            <person name="Suzuki S."/>
            <person name="Aono T."/>
            <person name="Lee KB."/>
            <person name="Suzuki T."/>
            <person name="Liu CT."/>
            <person name="Miwa H."/>
            <person name="Wakao S."/>
            <person name="Iki T."/>
            <person name="Oyaizu H."/>
        </authorList>
    </citation>
    <scope>NUCLEOTIDE SEQUENCE [LARGE SCALE GENOMIC DNA]</scope>
    <source>
        <strain evidence="2">ATCC 43989 / DSM 5975 / JCM 20966 / LMG 6465 / NBRC 14845 / NCIMB 13405 / ORS 571</strain>
    </source>
</reference>
<dbReference type="HOGENOM" id="CLU_103067_0_0_5"/>
<dbReference type="InterPro" id="IPR052922">
    <property type="entry name" value="Cytidylate_Kinase-2"/>
</dbReference>
<dbReference type="STRING" id="438753.AZC_2323"/>
<dbReference type="NCBIfam" id="NF004861">
    <property type="entry name" value="PRK06217.1"/>
    <property type="match status" value="1"/>
</dbReference>
<dbReference type="EMBL" id="AP009384">
    <property type="protein sequence ID" value="BAF88321.1"/>
    <property type="molecule type" value="Genomic_DNA"/>
</dbReference>
<evidence type="ECO:0000313" key="1">
    <source>
        <dbReference type="EMBL" id="BAF88321.1"/>
    </source>
</evidence>
<dbReference type="PANTHER" id="PTHR37816">
    <property type="entry name" value="YALI0E33011P"/>
    <property type="match status" value="1"/>
</dbReference>
<dbReference type="RefSeq" id="WP_012170850.1">
    <property type="nucleotide sequence ID" value="NC_009937.1"/>
</dbReference>
<reference evidence="1 2" key="3">
    <citation type="journal article" date="2008" name="BMC Genomics">
        <title>The genome of the versatile nitrogen fixer Azorhizobium caulinodans ORS571.</title>
        <authorList>
            <person name="Lee KB."/>
            <person name="Backer P.D."/>
            <person name="Aono T."/>
            <person name="Liu CT."/>
            <person name="Suzuki S."/>
            <person name="Suzuki T."/>
            <person name="Kaneko T."/>
            <person name="Yamada M."/>
            <person name="Tabata S."/>
            <person name="Kupfer D.M."/>
            <person name="Najar F.Z."/>
            <person name="Wiley G.B."/>
            <person name="Roe B."/>
            <person name="Binnewies T.T."/>
            <person name="Ussery D.W."/>
            <person name="D'Haeze W."/>
            <person name="Herder J.D."/>
            <person name="Gevers D."/>
            <person name="Vereecke D."/>
            <person name="Holsters M."/>
            <person name="Oyaizu H."/>
        </authorList>
    </citation>
    <scope>NUCLEOTIDE SEQUENCE [LARGE SCALE GENOMIC DNA]</scope>
    <source>
        <strain evidence="2">ATCC 43989 / DSM 5975 / JCM 20966 / LMG 6465 / NBRC 14845 / NCIMB 13405 / ORS 571</strain>
    </source>
</reference>
<sequence length="183" mass="20283">MVHIHITGASGSGTSTLGAAVAEVLGIRHLDTDRFFWMPTEPPFTTPREVSARLALLQQEALPDVGWVLSGSALKWATPLEPLYDLIVFLHLDPAVRMERIRLREEQRYGERIRPGGDMAEVSRAFLEWAESYDTAGPERRSRAAHEDWLQRQSAPVLRLDSVEPVEALLAAVLDHPAGGAAR</sequence>
<dbReference type="AlphaFoldDB" id="A8I5U5"/>
<keyword evidence="1" id="KW-0808">Transferase</keyword>